<reference evidence="1" key="1">
    <citation type="submission" date="2021-02" db="EMBL/GenBank/DDBJ databases">
        <title>Sulfurospirillum tamanensis sp. nov.</title>
        <authorList>
            <person name="Frolova A."/>
            <person name="Merkel A."/>
            <person name="Slobodkin A."/>
        </authorList>
    </citation>
    <scope>NUCLEOTIDE SEQUENCE</scope>
    <source>
        <strain evidence="1">T05b</strain>
    </source>
</reference>
<sequence>MKPFILALIVLTTSLFGQTRSLFSPISAPQSFFLDTEGAACDEQCLVSLVQQEFYFSFLSKYPYAPVSLDALQELYRELSIAFGLDAQGDKPAIRLAVLVPQKRIRGYAISTVNTVIAYLLHRNHHFSVEVFNINDETEEDVARGISEIRAKEYHYVIAPLTVDGVPHLLKYAQGLQLFVPTVHQSLVHDAPSSVLFGGIDYQDQVRTLSQHANEKIATFSDGTLLGNTLDALVEKENGMAVYKRELGSARIDFKSFLNGNMRLQGSSVFLNMPLVRSSLLASQFRVYGIEPHALLSTQISYHPMLLTLSQFEDREKLLIANAIDFVPSEIRIINTLLGHSIEYDWVNYATSIGMDYFYTQYFNKDAIALFKESINEGQVQYKTRLFKAGRYKFFLAE</sequence>
<evidence type="ECO:0008006" key="3">
    <source>
        <dbReference type="Google" id="ProtNLM"/>
    </source>
</evidence>
<keyword evidence="2" id="KW-1185">Reference proteome</keyword>
<protein>
    <recommendedName>
        <fullName evidence="3">Periplasmic protein</fullName>
    </recommendedName>
</protein>
<proteinExistence type="predicted"/>
<organism evidence="1 2">
    <name type="scientific">Sulfurospirillum tamanense</name>
    <dbReference type="NCBI Taxonomy" id="2813362"/>
    <lineage>
        <taxon>Bacteria</taxon>
        <taxon>Pseudomonadati</taxon>
        <taxon>Campylobacterota</taxon>
        <taxon>Epsilonproteobacteria</taxon>
        <taxon>Campylobacterales</taxon>
        <taxon>Sulfurospirillaceae</taxon>
        <taxon>Sulfurospirillum</taxon>
    </lineage>
</organism>
<dbReference type="Proteomes" id="UP000703590">
    <property type="component" value="Unassembled WGS sequence"/>
</dbReference>
<name>A0ABS2WSF9_9BACT</name>
<dbReference type="EMBL" id="JAFHKK010000013">
    <property type="protein sequence ID" value="MBN2964570.1"/>
    <property type="molecule type" value="Genomic_DNA"/>
</dbReference>
<accession>A0ABS2WSF9</accession>
<evidence type="ECO:0000313" key="1">
    <source>
        <dbReference type="EMBL" id="MBN2964570.1"/>
    </source>
</evidence>
<evidence type="ECO:0000313" key="2">
    <source>
        <dbReference type="Proteomes" id="UP000703590"/>
    </source>
</evidence>
<dbReference type="RefSeq" id="WP_205459118.1">
    <property type="nucleotide sequence ID" value="NZ_JAFHKK010000013.1"/>
</dbReference>
<comment type="caution">
    <text evidence="1">The sequence shown here is derived from an EMBL/GenBank/DDBJ whole genome shotgun (WGS) entry which is preliminary data.</text>
</comment>
<reference evidence="1" key="2">
    <citation type="submission" date="2021-02" db="EMBL/GenBank/DDBJ databases">
        <authorList>
            <person name="Merkel A.Y."/>
        </authorList>
    </citation>
    <scope>NUCLEOTIDE SEQUENCE</scope>
    <source>
        <strain evidence="1">T05b</strain>
    </source>
</reference>
<gene>
    <name evidence="1" type="ORF">JWV37_07245</name>
</gene>